<feature type="domain" description="Response regulatory" evidence="2">
    <location>
        <begin position="9"/>
        <end position="126"/>
    </location>
</feature>
<accession>A0A840G7G2</accession>
<dbReference type="SMART" id="SM00471">
    <property type="entry name" value="HDc"/>
    <property type="match status" value="1"/>
</dbReference>
<evidence type="ECO:0000259" key="2">
    <source>
        <dbReference type="PROSITE" id="PS50110"/>
    </source>
</evidence>
<dbReference type="PROSITE" id="PS50110">
    <property type="entry name" value="RESPONSE_REGULATORY"/>
    <property type="match status" value="1"/>
</dbReference>
<dbReference type="InterPro" id="IPR001789">
    <property type="entry name" value="Sig_transdc_resp-reg_receiver"/>
</dbReference>
<dbReference type="Pfam" id="PF00072">
    <property type="entry name" value="Response_reg"/>
    <property type="match status" value="1"/>
</dbReference>
<dbReference type="PROSITE" id="PS51831">
    <property type="entry name" value="HD"/>
    <property type="match status" value="1"/>
</dbReference>
<dbReference type="EMBL" id="JACIGE010000007">
    <property type="protein sequence ID" value="MBB4247825.1"/>
    <property type="molecule type" value="Genomic_DNA"/>
</dbReference>
<dbReference type="AlphaFoldDB" id="A0A840G7G2"/>
<evidence type="ECO:0000313" key="5">
    <source>
        <dbReference type="EMBL" id="MBB4247825.1"/>
    </source>
</evidence>
<dbReference type="InterPro" id="IPR052020">
    <property type="entry name" value="Cyclic_di-GMP/3'3'-cGAMP_PDE"/>
</dbReference>
<reference evidence="5 6" key="1">
    <citation type="submission" date="2020-08" db="EMBL/GenBank/DDBJ databases">
        <title>Genome sequencing of Purple Non-Sulfur Bacteria from various extreme environments.</title>
        <authorList>
            <person name="Mayer M."/>
        </authorList>
    </citation>
    <scope>NUCLEOTIDE SEQUENCE [LARGE SCALE GENOMIC DNA]</scope>
    <source>
        <strain evidence="5 6">2761</strain>
    </source>
</reference>
<evidence type="ECO:0000313" key="6">
    <source>
        <dbReference type="Proteomes" id="UP000587070"/>
    </source>
</evidence>
<dbReference type="NCBIfam" id="TIGR00277">
    <property type="entry name" value="HDIG"/>
    <property type="match status" value="1"/>
</dbReference>
<dbReference type="InterPro" id="IPR037522">
    <property type="entry name" value="HD_GYP_dom"/>
</dbReference>
<dbReference type="Proteomes" id="UP000587070">
    <property type="component" value="Unassembled WGS sequence"/>
</dbReference>
<dbReference type="OrthoDB" id="9763857at2"/>
<dbReference type="InterPro" id="IPR006675">
    <property type="entry name" value="HDIG_dom"/>
</dbReference>
<dbReference type="Pfam" id="PF13487">
    <property type="entry name" value="HD_5"/>
    <property type="match status" value="1"/>
</dbReference>
<dbReference type="GO" id="GO:0008081">
    <property type="term" value="F:phosphoric diester hydrolase activity"/>
    <property type="evidence" value="ECO:0007669"/>
    <property type="project" value="UniProtKB-ARBA"/>
</dbReference>
<dbReference type="RefSeq" id="WP_153116787.1">
    <property type="nucleotide sequence ID" value="NZ_JACIGE010000007.1"/>
</dbReference>
<dbReference type="PROSITE" id="PS51832">
    <property type="entry name" value="HD_GYP"/>
    <property type="match status" value="1"/>
</dbReference>
<dbReference type="InterPro" id="IPR003607">
    <property type="entry name" value="HD/PDEase_dom"/>
</dbReference>
<evidence type="ECO:0000256" key="1">
    <source>
        <dbReference type="PROSITE-ProRule" id="PRU00169"/>
    </source>
</evidence>
<organism evidence="5 6">
    <name type="scientific">Rhodocyclus tenuis</name>
    <name type="common">Rhodospirillum tenue</name>
    <dbReference type="NCBI Taxonomy" id="1066"/>
    <lineage>
        <taxon>Bacteria</taxon>
        <taxon>Pseudomonadati</taxon>
        <taxon>Pseudomonadota</taxon>
        <taxon>Betaproteobacteria</taxon>
        <taxon>Rhodocyclales</taxon>
        <taxon>Rhodocyclaceae</taxon>
        <taxon>Rhodocyclus</taxon>
    </lineage>
</organism>
<keyword evidence="6" id="KW-1185">Reference proteome</keyword>
<dbReference type="SMART" id="SM00448">
    <property type="entry name" value="REC"/>
    <property type="match status" value="1"/>
</dbReference>
<dbReference type="SUPFAM" id="SSF109604">
    <property type="entry name" value="HD-domain/PDEase-like"/>
    <property type="match status" value="1"/>
</dbReference>
<protein>
    <submittedName>
        <fullName evidence="5">Putative two-component system response regulator</fullName>
    </submittedName>
</protein>
<dbReference type="PANTHER" id="PTHR45228:SF1">
    <property type="entry name" value="CYCLIC DI-GMP PHOSPHODIESTERASE TM_0186"/>
    <property type="match status" value="1"/>
</dbReference>
<dbReference type="Gene3D" id="3.40.50.2300">
    <property type="match status" value="1"/>
</dbReference>
<sequence>MNIKPNAARILVVDDEPANLKLVDKMLRKDGYENVVLIQNPHEVLAACMQERTDLILLDINMPDLDGFAVMAQLLALNDPLLPPIVVLTAQDRNEVMLRAFSEGARDFICKPFGRYELLARVRNLLDVHLAHRLLHEQKTVLAEMVDARTSELHHSRLQIVRVLGRAAEYRDNETGAHVMRVSHVAELLARVIGWNEAQCELILNASPMHDIGKIGISDLILLKPGPLSVEERTIMQTHAEIGARILEARGNAILEMAGRIAYSHHEKWDGTGYPAGLRGEEIPLEARIVAIADVFDSLMSVRPYKQAWSVDAATRFMRDNAGSHFDPVLVGHFLDTLPQILEIRERFRDSPLASALPA</sequence>
<evidence type="ECO:0000259" key="3">
    <source>
        <dbReference type="PROSITE" id="PS51831"/>
    </source>
</evidence>
<dbReference type="SUPFAM" id="SSF52172">
    <property type="entry name" value="CheY-like"/>
    <property type="match status" value="1"/>
</dbReference>
<feature type="domain" description="HD" evidence="3">
    <location>
        <begin position="175"/>
        <end position="299"/>
    </location>
</feature>
<proteinExistence type="predicted"/>
<dbReference type="InterPro" id="IPR011006">
    <property type="entry name" value="CheY-like_superfamily"/>
</dbReference>
<dbReference type="CDD" id="cd00077">
    <property type="entry name" value="HDc"/>
    <property type="match status" value="1"/>
</dbReference>
<comment type="caution">
    <text evidence="5">The sequence shown here is derived from an EMBL/GenBank/DDBJ whole genome shotgun (WGS) entry which is preliminary data.</text>
</comment>
<feature type="domain" description="HD-GYP" evidence="4">
    <location>
        <begin position="153"/>
        <end position="350"/>
    </location>
</feature>
<dbReference type="Gene3D" id="1.10.3210.10">
    <property type="entry name" value="Hypothetical protein af1432"/>
    <property type="match status" value="1"/>
</dbReference>
<dbReference type="PANTHER" id="PTHR45228">
    <property type="entry name" value="CYCLIC DI-GMP PHOSPHODIESTERASE TM_0186-RELATED"/>
    <property type="match status" value="1"/>
</dbReference>
<feature type="modified residue" description="4-aspartylphosphate" evidence="1">
    <location>
        <position position="59"/>
    </location>
</feature>
<name>A0A840G7G2_RHOTE</name>
<keyword evidence="1" id="KW-0597">Phosphoprotein</keyword>
<dbReference type="InterPro" id="IPR006674">
    <property type="entry name" value="HD_domain"/>
</dbReference>
<gene>
    <name evidence="5" type="ORF">GGD90_002210</name>
</gene>
<dbReference type="GO" id="GO:0000160">
    <property type="term" value="P:phosphorelay signal transduction system"/>
    <property type="evidence" value="ECO:0007669"/>
    <property type="project" value="InterPro"/>
</dbReference>
<evidence type="ECO:0000259" key="4">
    <source>
        <dbReference type="PROSITE" id="PS51832"/>
    </source>
</evidence>